<dbReference type="AlphaFoldDB" id="A0A9W8HK46"/>
<reference evidence="2" key="1">
    <citation type="submission" date="2022-07" db="EMBL/GenBank/DDBJ databases">
        <title>Phylogenomic reconstructions and comparative analyses of Kickxellomycotina fungi.</title>
        <authorList>
            <person name="Reynolds N.K."/>
            <person name="Stajich J.E."/>
            <person name="Barry K."/>
            <person name="Grigoriev I.V."/>
            <person name="Crous P."/>
            <person name="Smith M.E."/>
        </authorList>
    </citation>
    <scope>NUCLEOTIDE SEQUENCE</scope>
    <source>
        <strain evidence="2">BCRC 34489</strain>
    </source>
</reference>
<evidence type="ECO:0000256" key="1">
    <source>
        <dbReference type="SAM" id="MobiDB-lite"/>
    </source>
</evidence>
<organism evidence="2 3">
    <name type="scientific">Coemansia interrupta</name>
    <dbReference type="NCBI Taxonomy" id="1126814"/>
    <lineage>
        <taxon>Eukaryota</taxon>
        <taxon>Fungi</taxon>
        <taxon>Fungi incertae sedis</taxon>
        <taxon>Zoopagomycota</taxon>
        <taxon>Kickxellomycotina</taxon>
        <taxon>Kickxellomycetes</taxon>
        <taxon>Kickxellales</taxon>
        <taxon>Kickxellaceae</taxon>
        <taxon>Coemansia</taxon>
    </lineage>
</organism>
<dbReference type="Proteomes" id="UP001140172">
    <property type="component" value="Unassembled WGS sequence"/>
</dbReference>
<evidence type="ECO:0000313" key="3">
    <source>
        <dbReference type="Proteomes" id="UP001140172"/>
    </source>
</evidence>
<comment type="caution">
    <text evidence="2">The sequence shown here is derived from an EMBL/GenBank/DDBJ whole genome shotgun (WGS) entry which is preliminary data.</text>
</comment>
<dbReference type="OrthoDB" id="5543512at2759"/>
<name>A0A9W8HK46_9FUNG</name>
<accession>A0A9W8HK46</accession>
<evidence type="ECO:0000313" key="2">
    <source>
        <dbReference type="EMBL" id="KAJ2786622.1"/>
    </source>
</evidence>
<keyword evidence="3" id="KW-1185">Reference proteome</keyword>
<feature type="compositionally biased region" description="Basic and acidic residues" evidence="1">
    <location>
        <begin position="164"/>
        <end position="181"/>
    </location>
</feature>
<feature type="region of interest" description="Disordered" evidence="1">
    <location>
        <begin position="161"/>
        <end position="181"/>
    </location>
</feature>
<gene>
    <name evidence="2" type="ORF">GGI15_001369</name>
</gene>
<proteinExistence type="predicted"/>
<sequence length="181" mass="20019">MDADTADGLQRGKWYADRQLVPDEATGARIALYKSTISNPETDKFTRVSCLAKLASVLDLLPAVRMFDSKKSDGSCGMSTYDLMADRAGVYGDLAAAQRMTGDIHGAAHMYDRAAGVSEALIKRVALEKGMAEDIEDIRTCATNTLLRILDEWADVEQALGRNSKSDKLRQRAEKWRTRTR</sequence>
<dbReference type="EMBL" id="JANBUM010000051">
    <property type="protein sequence ID" value="KAJ2786622.1"/>
    <property type="molecule type" value="Genomic_DNA"/>
</dbReference>
<protein>
    <submittedName>
        <fullName evidence="2">Uncharacterized protein</fullName>
    </submittedName>
</protein>